<dbReference type="EMBL" id="AMEQ01000024">
    <property type="protein sequence ID" value="EKY01767.1"/>
    <property type="molecule type" value="Genomic_DNA"/>
</dbReference>
<gene>
    <name evidence="1" type="ORF">HMPREF9134_00827</name>
</gene>
<dbReference type="PATRIC" id="fig|1127696.3.peg.744"/>
<dbReference type="Proteomes" id="UP000010408">
    <property type="component" value="Unassembled WGS sequence"/>
</dbReference>
<name>L1NEX2_9PORP</name>
<evidence type="ECO:0000313" key="2">
    <source>
        <dbReference type="Proteomes" id="UP000010408"/>
    </source>
</evidence>
<sequence length="170" mass="19848">MNKDISIFDDHQALWESWYPLREESEEWIRICALTPIGEVRIIKYHLGVLWDVYPNWEAHKDSGVSEQEAIEKAVESYVRSLKRVTREYIKGLRVHLGRMLSESDLWTPTSTYSIRKGVRKTPDGSIEPTYALFCEGASHGTSPDFHVWEDCVTSDYRWEIEEALLLNEL</sequence>
<comment type="caution">
    <text evidence="1">The sequence shown here is derived from an EMBL/GenBank/DDBJ whole genome shotgun (WGS) entry which is preliminary data.</text>
</comment>
<organism evidence="1 2">
    <name type="scientific">Porphyromonas catoniae F0037</name>
    <dbReference type="NCBI Taxonomy" id="1127696"/>
    <lineage>
        <taxon>Bacteria</taxon>
        <taxon>Pseudomonadati</taxon>
        <taxon>Bacteroidota</taxon>
        <taxon>Bacteroidia</taxon>
        <taxon>Bacteroidales</taxon>
        <taxon>Porphyromonadaceae</taxon>
        <taxon>Porphyromonas</taxon>
    </lineage>
</organism>
<dbReference type="HOGENOM" id="CLU_1569267_0_0_10"/>
<dbReference type="STRING" id="1127696.HMPREF9134_00827"/>
<accession>L1NEX2</accession>
<dbReference type="AlphaFoldDB" id="L1NEX2"/>
<proteinExistence type="predicted"/>
<dbReference type="RefSeq" id="WP_005469121.1">
    <property type="nucleotide sequence ID" value="NZ_KB291045.1"/>
</dbReference>
<reference evidence="1 2" key="1">
    <citation type="submission" date="2012-05" db="EMBL/GenBank/DDBJ databases">
        <authorList>
            <person name="Weinstock G."/>
            <person name="Sodergren E."/>
            <person name="Lobos E.A."/>
            <person name="Fulton L."/>
            <person name="Fulton R."/>
            <person name="Courtney L."/>
            <person name="Fronick C."/>
            <person name="O'Laughlin M."/>
            <person name="Godfrey J."/>
            <person name="Wilson R.M."/>
            <person name="Miner T."/>
            <person name="Farmer C."/>
            <person name="Delehaunty K."/>
            <person name="Cordes M."/>
            <person name="Minx P."/>
            <person name="Tomlinson C."/>
            <person name="Chen J."/>
            <person name="Wollam A."/>
            <person name="Pepin K.H."/>
            <person name="Bhonagiri V."/>
            <person name="Zhang X."/>
            <person name="Suruliraj S."/>
            <person name="Warren W."/>
            <person name="Mitreva M."/>
            <person name="Mardis E.R."/>
            <person name="Wilson R.K."/>
        </authorList>
    </citation>
    <scope>NUCLEOTIDE SEQUENCE [LARGE SCALE GENOMIC DNA]</scope>
    <source>
        <strain evidence="1 2">F0037</strain>
    </source>
</reference>
<evidence type="ECO:0000313" key="1">
    <source>
        <dbReference type="EMBL" id="EKY01767.1"/>
    </source>
</evidence>
<protein>
    <submittedName>
        <fullName evidence="1">Uncharacterized protein</fullName>
    </submittedName>
</protein>